<dbReference type="Proteomes" id="UP000334923">
    <property type="component" value="Unassembled WGS sequence"/>
</dbReference>
<organism evidence="1 2">
    <name type="scientific">Methylacidimicrobium tartarophylax</name>
    <dbReference type="NCBI Taxonomy" id="1041768"/>
    <lineage>
        <taxon>Bacteria</taxon>
        <taxon>Pseudomonadati</taxon>
        <taxon>Verrucomicrobiota</taxon>
        <taxon>Methylacidimicrobium</taxon>
    </lineage>
</organism>
<proteinExistence type="predicted"/>
<gene>
    <name evidence="1" type="ORF">MAMT_01637</name>
</gene>
<accession>A0A5E6MPA2</accession>
<dbReference type="RefSeq" id="WP_142660456.1">
    <property type="nucleotide sequence ID" value="NZ_CABFVA020000086.1"/>
</dbReference>
<evidence type="ECO:0000313" key="2">
    <source>
        <dbReference type="Proteomes" id="UP000334923"/>
    </source>
</evidence>
<keyword evidence="2" id="KW-1185">Reference proteome</keyword>
<sequence>MMRITMPEAFLLYVAVPLAVLLWVWFSFAARRGAWRRSARKGVVCRFCGERVTIPPNRQEFRCPSCSAEQRVIAKEEKGAI</sequence>
<dbReference type="EMBL" id="CABFVA020000086">
    <property type="protein sequence ID" value="VVM07268.1"/>
    <property type="molecule type" value="Genomic_DNA"/>
</dbReference>
<reference evidence="1 2" key="1">
    <citation type="submission" date="2019-09" db="EMBL/GenBank/DDBJ databases">
        <authorList>
            <person name="Cremers G."/>
        </authorList>
    </citation>
    <scope>NUCLEOTIDE SEQUENCE [LARGE SCALE GENOMIC DNA]</scope>
    <source>
        <strain evidence="1">4A</strain>
    </source>
</reference>
<dbReference type="AlphaFoldDB" id="A0A5E6MPA2"/>
<evidence type="ECO:0000313" key="1">
    <source>
        <dbReference type="EMBL" id="VVM07268.1"/>
    </source>
</evidence>
<dbReference type="OrthoDB" id="9911694at2"/>
<name>A0A5E6MPA2_9BACT</name>
<protein>
    <submittedName>
        <fullName evidence="1">Uncharacterized protein</fullName>
    </submittedName>
</protein>